<dbReference type="GO" id="GO:0046872">
    <property type="term" value="F:metal ion binding"/>
    <property type="evidence" value="ECO:0007669"/>
    <property type="project" value="UniProtKB-KW"/>
</dbReference>
<organism evidence="7 8">
    <name type="scientific">Sphingomonas aerolata</name>
    <dbReference type="NCBI Taxonomy" id="185951"/>
    <lineage>
        <taxon>Bacteria</taxon>
        <taxon>Pseudomonadati</taxon>
        <taxon>Pseudomonadota</taxon>
        <taxon>Alphaproteobacteria</taxon>
        <taxon>Sphingomonadales</taxon>
        <taxon>Sphingomonadaceae</taxon>
        <taxon>Sphingomonas</taxon>
    </lineage>
</organism>
<keyword evidence="2 5" id="KW-0561">Oxygen transport</keyword>
<evidence type="ECO:0000313" key="8">
    <source>
        <dbReference type="Proteomes" id="UP000240996"/>
    </source>
</evidence>
<dbReference type="Proteomes" id="UP000240996">
    <property type="component" value="Unassembled WGS sequence"/>
</dbReference>
<feature type="domain" description="Globin" evidence="6">
    <location>
        <begin position="1"/>
        <end position="134"/>
    </location>
</feature>
<comment type="similarity">
    <text evidence="5">Belongs to the globin family.</text>
</comment>
<dbReference type="GO" id="GO:0071500">
    <property type="term" value="P:cellular response to nitrosative stress"/>
    <property type="evidence" value="ECO:0007669"/>
    <property type="project" value="TreeGrafter"/>
</dbReference>
<dbReference type="GO" id="GO:0071949">
    <property type="term" value="F:FAD binding"/>
    <property type="evidence" value="ECO:0007669"/>
    <property type="project" value="TreeGrafter"/>
</dbReference>
<dbReference type="EMBL" id="PZZN01000003">
    <property type="protein sequence ID" value="PTM44663.1"/>
    <property type="molecule type" value="Genomic_DNA"/>
</dbReference>
<keyword evidence="5" id="KW-0813">Transport</keyword>
<evidence type="ECO:0000259" key="6">
    <source>
        <dbReference type="PROSITE" id="PS01033"/>
    </source>
</evidence>
<sequence length="138" mass="15575">MTPRQIDLVRDSFVHILFAADEASTIFYDRVFALAPESRALFTNDRTVQGRLFMQTLAKIVTGLTAFEAMRPELRALGRRHVAYGAKDHHYAIIGDALRHVVAHFAGADFDPDTDRAWQDAYDLVARVMIAASHEHHV</sequence>
<dbReference type="GO" id="GO:0008941">
    <property type="term" value="F:nitric oxide dioxygenase NAD(P)H activity"/>
    <property type="evidence" value="ECO:0007669"/>
    <property type="project" value="TreeGrafter"/>
</dbReference>
<protein>
    <submittedName>
        <fullName evidence="7">Hemoglobin-like flavoprotein</fullName>
    </submittedName>
</protein>
<keyword evidence="1 5" id="KW-0349">Heme</keyword>
<dbReference type="PANTHER" id="PTHR43396">
    <property type="entry name" value="FLAVOHEMOPROTEIN"/>
    <property type="match status" value="1"/>
</dbReference>
<dbReference type="AlphaFoldDB" id="A0A2T4YMM5"/>
<dbReference type="SUPFAM" id="SSF46458">
    <property type="entry name" value="Globin-like"/>
    <property type="match status" value="1"/>
</dbReference>
<dbReference type="InterPro" id="IPR012292">
    <property type="entry name" value="Globin/Proto"/>
</dbReference>
<dbReference type="GO" id="GO:0020037">
    <property type="term" value="F:heme binding"/>
    <property type="evidence" value="ECO:0007669"/>
    <property type="project" value="InterPro"/>
</dbReference>
<evidence type="ECO:0000256" key="3">
    <source>
        <dbReference type="ARBA" id="ARBA00022723"/>
    </source>
</evidence>
<keyword evidence="8" id="KW-1185">Reference proteome</keyword>
<dbReference type="RefSeq" id="WP_056675741.1">
    <property type="nucleotide sequence ID" value="NZ_PZZN01000003.1"/>
</dbReference>
<dbReference type="PROSITE" id="PS01033">
    <property type="entry name" value="GLOBIN"/>
    <property type="match status" value="1"/>
</dbReference>
<dbReference type="Gene3D" id="1.10.490.10">
    <property type="entry name" value="Globins"/>
    <property type="match status" value="1"/>
</dbReference>
<dbReference type="InterPro" id="IPR000971">
    <property type="entry name" value="Globin"/>
</dbReference>
<dbReference type="GO" id="GO:0019825">
    <property type="term" value="F:oxygen binding"/>
    <property type="evidence" value="ECO:0007669"/>
    <property type="project" value="InterPro"/>
</dbReference>
<evidence type="ECO:0000313" key="7">
    <source>
        <dbReference type="EMBL" id="PTM44663.1"/>
    </source>
</evidence>
<keyword evidence="4" id="KW-0408">Iron</keyword>
<accession>A0A2T4YMM5</accession>
<evidence type="ECO:0000256" key="4">
    <source>
        <dbReference type="ARBA" id="ARBA00023004"/>
    </source>
</evidence>
<proteinExistence type="inferred from homology"/>
<keyword evidence="3" id="KW-0479">Metal-binding</keyword>
<dbReference type="GO" id="GO:0005344">
    <property type="term" value="F:oxygen carrier activity"/>
    <property type="evidence" value="ECO:0007669"/>
    <property type="project" value="UniProtKB-KW"/>
</dbReference>
<evidence type="ECO:0000256" key="2">
    <source>
        <dbReference type="ARBA" id="ARBA00022621"/>
    </source>
</evidence>
<dbReference type="InterPro" id="IPR009050">
    <property type="entry name" value="Globin-like_sf"/>
</dbReference>
<comment type="caution">
    <text evidence="7">The sequence shown here is derived from an EMBL/GenBank/DDBJ whole genome shotgun (WGS) entry which is preliminary data.</text>
</comment>
<dbReference type="PANTHER" id="PTHR43396:SF3">
    <property type="entry name" value="FLAVOHEMOPROTEIN"/>
    <property type="match status" value="1"/>
</dbReference>
<evidence type="ECO:0000256" key="1">
    <source>
        <dbReference type="ARBA" id="ARBA00022617"/>
    </source>
</evidence>
<dbReference type="GO" id="GO:0046210">
    <property type="term" value="P:nitric oxide catabolic process"/>
    <property type="evidence" value="ECO:0007669"/>
    <property type="project" value="TreeGrafter"/>
</dbReference>
<dbReference type="Pfam" id="PF00042">
    <property type="entry name" value="Globin"/>
    <property type="match status" value="1"/>
</dbReference>
<name>A0A2T4YMM5_9SPHN</name>
<reference evidence="7 8" key="1">
    <citation type="submission" date="2018-04" db="EMBL/GenBank/DDBJ databases">
        <title>Genomic Encyclopedia of Type Strains, Phase III (KMG-III): the genomes of soil and plant-associated and newly described type strains.</title>
        <authorList>
            <person name="Whitman W."/>
        </authorList>
    </citation>
    <scope>NUCLEOTIDE SEQUENCE [LARGE SCALE GENOMIC DNA]</scope>
    <source>
        <strain evidence="7 8">NW12</strain>
    </source>
</reference>
<gene>
    <name evidence="7" type="ORF">C8J24_2870</name>
</gene>
<evidence type="ECO:0000256" key="5">
    <source>
        <dbReference type="RuleBase" id="RU000356"/>
    </source>
</evidence>